<gene>
    <name evidence="1" type="ORF">BROFUL_00425</name>
</gene>
<keyword evidence="2" id="KW-1185">Reference proteome</keyword>
<dbReference type="EMBL" id="LAQJ01000057">
    <property type="protein sequence ID" value="KKO20840.1"/>
    <property type="molecule type" value="Genomic_DNA"/>
</dbReference>
<comment type="caution">
    <text evidence="1">The sequence shown here is derived from an EMBL/GenBank/DDBJ whole genome shotgun (WGS) entry which is preliminary data.</text>
</comment>
<dbReference type="AlphaFoldDB" id="A0A0M2UYZ0"/>
<evidence type="ECO:0000313" key="2">
    <source>
        <dbReference type="Proteomes" id="UP000034954"/>
    </source>
</evidence>
<sequence length="60" mass="6947">MPFYHDDGSEINPDLVPKPSLCVTCRRNDDPGEEILCILTRADQQEQSEFQCFAYTPRKK</sequence>
<evidence type="ECO:0000313" key="1">
    <source>
        <dbReference type="EMBL" id="KKO20840.1"/>
    </source>
</evidence>
<accession>A0A0M2UYZ0</accession>
<reference evidence="1 2" key="1">
    <citation type="journal article" date="2013" name="BMC Microbiol.">
        <title>Identification of the type II cytochrome c maturation pathway in anammox bacteria by comparative genomics.</title>
        <authorList>
            <person name="Ferousi C."/>
            <person name="Speth D.R."/>
            <person name="Reimann J."/>
            <person name="Op den Camp H.J."/>
            <person name="Allen J.W."/>
            <person name="Keltjens J.T."/>
            <person name="Jetten M.S."/>
        </authorList>
    </citation>
    <scope>NUCLEOTIDE SEQUENCE [LARGE SCALE GENOMIC DNA]</scope>
    <source>
        <strain evidence="1">RU1</strain>
    </source>
</reference>
<proteinExistence type="predicted"/>
<name>A0A0M2UYZ0_9BACT</name>
<protein>
    <submittedName>
        <fullName evidence="1">Uncharacterized protein</fullName>
    </submittedName>
</protein>
<organism evidence="1 2">
    <name type="scientific">Candidatus Brocadia fulgida</name>
    <dbReference type="NCBI Taxonomy" id="380242"/>
    <lineage>
        <taxon>Bacteria</taxon>
        <taxon>Pseudomonadati</taxon>
        <taxon>Planctomycetota</taxon>
        <taxon>Candidatus Brocadiia</taxon>
        <taxon>Candidatus Brocadiales</taxon>
        <taxon>Candidatus Brocadiaceae</taxon>
        <taxon>Candidatus Brocadia</taxon>
    </lineage>
</organism>
<dbReference type="Proteomes" id="UP000034954">
    <property type="component" value="Unassembled WGS sequence"/>
</dbReference>